<accession>A0AAV4B1Q5</accession>
<dbReference type="AlphaFoldDB" id="A0AAV4B1Q5"/>
<evidence type="ECO:0000256" key="1">
    <source>
        <dbReference type="SAM" id="MobiDB-lite"/>
    </source>
</evidence>
<name>A0AAV4B1Q5_9GAST</name>
<sequence length="92" mass="9928">MISRNKDVVGVEVKRDSASKPWVQHVTHGGYGVVSWLLGPSAEAGGREDVHHTNTTPDGPPSNCPTPPASAGRSHLFYQIIPDCELKTTAFY</sequence>
<proteinExistence type="predicted"/>
<keyword evidence="3" id="KW-1185">Reference proteome</keyword>
<comment type="caution">
    <text evidence="2">The sequence shown here is derived from an EMBL/GenBank/DDBJ whole genome shotgun (WGS) entry which is preliminary data.</text>
</comment>
<gene>
    <name evidence="2" type="ORF">PoB_003880400</name>
</gene>
<evidence type="ECO:0000313" key="2">
    <source>
        <dbReference type="EMBL" id="GFO12299.1"/>
    </source>
</evidence>
<feature type="compositionally biased region" description="Pro residues" evidence="1">
    <location>
        <begin position="58"/>
        <end position="68"/>
    </location>
</feature>
<organism evidence="2 3">
    <name type="scientific">Plakobranchus ocellatus</name>
    <dbReference type="NCBI Taxonomy" id="259542"/>
    <lineage>
        <taxon>Eukaryota</taxon>
        <taxon>Metazoa</taxon>
        <taxon>Spiralia</taxon>
        <taxon>Lophotrochozoa</taxon>
        <taxon>Mollusca</taxon>
        <taxon>Gastropoda</taxon>
        <taxon>Heterobranchia</taxon>
        <taxon>Euthyneura</taxon>
        <taxon>Panpulmonata</taxon>
        <taxon>Sacoglossa</taxon>
        <taxon>Placobranchoidea</taxon>
        <taxon>Plakobranchidae</taxon>
        <taxon>Plakobranchus</taxon>
    </lineage>
</organism>
<dbReference type="EMBL" id="BLXT01004413">
    <property type="protein sequence ID" value="GFO12299.1"/>
    <property type="molecule type" value="Genomic_DNA"/>
</dbReference>
<reference evidence="2 3" key="1">
    <citation type="journal article" date="2021" name="Elife">
        <title>Chloroplast acquisition without the gene transfer in kleptoplastic sea slugs, Plakobranchus ocellatus.</title>
        <authorList>
            <person name="Maeda T."/>
            <person name="Takahashi S."/>
            <person name="Yoshida T."/>
            <person name="Shimamura S."/>
            <person name="Takaki Y."/>
            <person name="Nagai Y."/>
            <person name="Toyoda A."/>
            <person name="Suzuki Y."/>
            <person name="Arimoto A."/>
            <person name="Ishii H."/>
            <person name="Satoh N."/>
            <person name="Nishiyama T."/>
            <person name="Hasebe M."/>
            <person name="Maruyama T."/>
            <person name="Minagawa J."/>
            <person name="Obokata J."/>
            <person name="Shigenobu S."/>
        </authorList>
    </citation>
    <scope>NUCLEOTIDE SEQUENCE [LARGE SCALE GENOMIC DNA]</scope>
</reference>
<dbReference type="Proteomes" id="UP000735302">
    <property type="component" value="Unassembled WGS sequence"/>
</dbReference>
<feature type="region of interest" description="Disordered" evidence="1">
    <location>
        <begin position="42"/>
        <end position="71"/>
    </location>
</feature>
<protein>
    <submittedName>
        <fullName evidence="2">Uncharacterized protein</fullName>
    </submittedName>
</protein>
<evidence type="ECO:0000313" key="3">
    <source>
        <dbReference type="Proteomes" id="UP000735302"/>
    </source>
</evidence>